<evidence type="ECO:0000256" key="5">
    <source>
        <dbReference type="SAM" id="Phobius"/>
    </source>
</evidence>
<feature type="transmembrane region" description="Helical" evidence="5">
    <location>
        <begin position="511"/>
        <end position="531"/>
    </location>
</feature>
<feature type="transmembrane region" description="Helical" evidence="5">
    <location>
        <begin position="570"/>
        <end position="590"/>
    </location>
</feature>
<protein>
    <submittedName>
        <fullName evidence="6">Site-specific recombinase</fullName>
    </submittedName>
</protein>
<accession>A0AA36UJB4</accession>
<evidence type="ECO:0000256" key="3">
    <source>
        <dbReference type="ARBA" id="ARBA00022989"/>
    </source>
</evidence>
<evidence type="ECO:0000313" key="7">
    <source>
        <dbReference type="Proteomes" id="UP000004982"/>
    </source>
</evidence>
<sequence>MLQNIECAYSRLHKLPELIKPAVLCKNTAMEKITHQNLHPLLSKSLTDTDFVLILNALIKFLRRGGKKQAAERFDLIIATLKQDEELGKNFSGRFYHWLSQVHIYPALIKLGIFSRHSFTREMGIRIYERFSPSYKDFANLREVFLYLFHSENDDKWLQTLSIRQWLSLYDLIRNSADPALLQNACRQLVDARLRAIEMLAIWIASEAIEPDLIRIAPRLLEADSPFVALQRETAKLVEHYRNDTTPYDTAHLEVMFDQCCSQIDYLRRKGTGAGSGSSVKVAHLLERLQQTVDRLKLLTDIQTDAGNRNRLTITLMNSLIYAAVEQYSTRHLRRSSIRMLARSITENKSHHGEHYITRNRKEYFKMFYSAAGGGVIIALMALHKIHIGTLGFSPFVTSLLSGLNYGIGFMLIHMLHCTVATKQPAMTAASFAEQVDLNEGGKAVDNKLAKLLIDVCRSQSVAVFGNVSIAILLACAISFGYAHLHQQPILDAHTTAYQFKSIDIIGHPTLWYAAIAGLWLFCSGIIAGFFDNRADYLNLRQRLPFNPLLRKIMRPKPRRILAAYIHKHYGSLVGNFIFGMLLGMTGYFGHLLGLPLDIRHVAFSSANLGYAAVSGNVGFGIFLLGICSVLAIGLVNLIVSFTLALFVALRSRGTKIGSVGNLCKSFWQQIKANPLILFFPVTPVQTKEPTKEQGEKH</sequence>
<feature type="transmembrane region" description="Helical" evidence="5">
    <location>
        <begin position="393"/>
        <end position="413"/>
    </location>
</feature>
<dbReference type="PIRSF" id="PIRSF015380">
    <property type="entry name" value="Site-sp_rcmb"/>
    <property type="match status" value="1"/>
</dbReference>
<proteinExistence type="predicted"/>
<evidence type="ECO:0000313" key="6">
    <source>
        <dbReference type="EMBL" id="EGQ76626.1"/>
    </source>
</evidence>
<organism evidence="6 7">
    <name type="scientific">Neisseria macacae ATCC 33926</name>
    <dbReference type="NCBI Taxonomy" id="997348"/>
    <lineage>
        <taxon>Bacteria</taxon>
        <taxon>Pseudomonadati</taxon>
        <taxon>Pseudomonadota</taxon>
        <taxon>Betaproteobacteria</taxon>
        <taxon>Neisseriales</taxon>
        <taxon>Neisseriaceae</taxon>
        <taxon>Neisseria</taxon>
    </lineage>
</organism>
<feature type="transmembrane region" description="Helical" evidence="5">
    <location>
        <begin position="462"/>
        <end position="483"/>
    </location>
</feature>
<dbReference type="InterPro" id="IPR011385">
    <property type="entry name" value="Site-sp_rcmbase"/>
</dbReference>
<comment type="caution">
    <text evidence="6">The sequence shown here is derived from an EMBL/GenBank/DDBJ whole genome shotgun (WGS) entry which is preliminary data.</text>
</comment>
<name>A0AA36UJB4_9NEIS</name>
<evidence type="ECO:0000256" key="1">
    <source>
        <dbReference type="ARBA" id="ARBA00004141"/>
    </source>
</evidence>
<keyword evidence="4 5" id="KW-0472">Membrane</keyword>
<dbReference type="Gene3D" id="1.20.1080.10">
    <property type="entry name" value="Glycerol uptake facilitator protein"/>
    <property type="match status" value="1"/>
</dbReference>
<evidence type="ECO:0000256" key="4">
    <source>
        <dbReference type="ARBA" id="ARBA00023136"/>
    </source>
</evidence>
<dbReference type="Pfam" id="PF10136">
    <property type="entry name" value="SpecificRecomb"/>
    <property type="match status" value="1"/>
</dbReference>
<gene>
    <name evidence="6" type="primary">gcr</name>
    <name evidence="6" type="ORF">HMPREF9418_1722</name>
</gene>
<dbReference type="InterPro" id="IPR023271">
    <property type="entry name" value="Aquaporin-like"/>
</dbReference>
<dbReference type="AlphaFoldDB" id="A0AA36UJB4"/>
<dbReference type="GO" id="GO:0016020">
    <property type="term" value="C:membrane"/>
    <property type="evidence" value="ECO:0007669"/>
    <property type="project" value="UniProtKB-SubCell"/>
</dbReference>
<feature type="transmembrane region" description="Helical" evidence="5">
    <location>
        <begin position="620"/>
        <end position="650"/>
    </location>
</feature>
<comment type="subcellular location">
    <subcellularLocation>
        <location evidence="1">Membrane</location>
        <topology evidence="1">Multi-pass membrane protein</topology>
    </subcellularLocation>
</comment>
<feature type="transmembrane region" description="Helical" evidence="5">
    <location>
        <begin position="367"/>
        <end position="387"/>
    </location>
</feature>
<reference evidence="6 7" key="1">
    <citation type="submission" date="2011-05" db="EMBL/GenBank/DDBJ databases">
        <authorList>
            <person name="Muzny D."/>
            <person name="Qin X."/>
            <person name="Deng J."/>
            <person name="Jiang H."/>
            <person name="Liu Y."/>
            <person name="Qu J."/>
            <person name="Song X.-Z."/>
            <person name="Zhang L."/>
            <person name="Thornton R."/>
            <person name="Coyle M."/>
            <person name="Francisco L."/>
            <person name="Jackson L."/>
            <person name="Javaid M."/>
            <person name="Korchina V."/>
            <person name="Kovar C."/>
            <person name="Mata R."/>
            <person name="Mathew T."/>
            <person name="Ngo R."/>
            <person name="Nguyen L."/>
            <person name="Nguyen N."/>
            <person name="Okwuonu G."/>
            <person name="Ongeri F."/>
            <person name="Pham C."/>
            <person name="Simmons D."/>
            <person name="Wilczek-Boney K."/>
            <person name="Hale W."/>
            <person name="Jakkamsetti A."/>
            <person name="Pham P."/>
            <person name="Ruth R."/>
            <person name="San Lucas F."/>
            <person name="Warren J."/>
            <person name="Zhang J."/>
            <person name="Zhao Z."/>
            <person name="Zhou C."/>
            <person name="Zhu D."/>
            <person name="Lee S."/>
            <person name="Bess C."/>
            <person name="Blankenburg K."/>
            <person name="Forbes L."/>
            <person name="Fu Q."/>
            <person name="Gubbala S."/>
            <person name="Hirani K."/>
            <person name="Jayaseelan J.C."/>
            <person name="Lara F."/>
            <person name="Munidasa M."/>
            <person name="Palculict T."/>
            <person name="Patil S."/>
            <person name="Pu L.-L."/>
            <person name="Saada N."/>
            <person name="Tang L."/>
            <person name="Weissenberger G."/>
            <person name="Zhu Y."/>
            <person name="Hemphill L."/>
            <person name="Shang Y."/>
            <person name="Youmans B."/>
            <person name="Ayvaz T."/>
            <person name="Ross M."/>
            <person name="Santibanez J."/>
            <person name="Aqrawi P."/>
            <person name="Gross S."/>
            <person name="Joshi V."/>
            <person name="Fowler G."/>
            <person name="Nazareth L."/>
            <person name="Reid J."/>
            <person name="Worley K."/>
            <person name="Petrosino J."/>
            <person name="Highlander S."/>
            <person name="Gibbs R."/>
        </authorList>
    </citation>
    <scope>NUCLEOTIDE SEQUENCE [LARGE SCALE GENOMIC DNA]</scope>
    <source>
        <strain evidence="6 7">ATCC 33926</strain>
    </source>
</reference>
<keyword evidence="3 5" id="KW-1133">Transmembrane helix</keyword>
<keyword evidence="2 5" id="KW-0812">Transmembrane</keyword>
<dbReference type="Proteomes" id="UP000004982">
    <property type="component" value="Unassembled WGS sequence"/>
</dbReference>
<dbReference type="EMBL" id="AFQE01000083">
    <property type="protein sequence ID" value="EGQ76626.1"/>
    <property type="molecule type" value="Genomic_DNA"/>
</dbReference>
<evidence type="ECO:0000256" key="2">
    <source>
        <dbReference type="ARBA" id="ARBA00022692"/>
    </source>
</evidence>